<sequence length="474" mass="53615">MDIRRSYCWLEEIGFDPEKIRVYVFENTGLLLPLSWPEGVSVRVASVDNFFLRKWGPVCEEGKYVCCGEKMTPFGKLYGEKIEKIRFVMMVGSSGGIYCYDSGEDAVFQLGDSLSSFCDDGLRRLDSIYNTAYVPPKILVDGIIASLAEAESVTTFSAIVAANQGALYDVSDTLAGIDSQLMLYKGDYGTVSSCSLGTSINMTMLMCAVVRRMSCTFDIFAVIGYKAGLTMFRPRLIVMMDPFGAIYGYDNCLNKISRLADNFMMFLRIVTQKSLFNFRHDRGLRGVSRLEKAPYCPHVGNVTEIVMDPDADINVEPQYITRDPSESFTLTKLCSFGEPIGHRTFMGRKNRFFDVDRINKNQSMDGFVTDIFCHYDAAYTMKAAYYGFKHITDRLWPEEIEGLLLGHPSCLPMAYDVVVKAAFDRMRFIRSMDDDPDESDSDTVSTAINDPPCRRCVERRRARIFKRVRGLESK</sequence>
<proteinExistence type="predicted"/>
<protein>
    <submittedName>
        <fullName evidence="1">A36</fullName>
    </submittedName>
</protein>
<dbReference type="Proteomes" id="UP000105122">
    <property type="component" value="Segment"/>
</dbReference>
<dbReference type="EMBL" id="KP967684">
    <property type="protein sequence ID" value="AKE44212.1"/>
    <property type="molecule type" value="Genomic_DNA"/>
</dbReference>
<dbReference type="Pfam" id="PF02393">
    <property type="entry name" value="US22"/>
    <property type="match status" value="1"/>
</dbReference>
<gene>
    <name evidence="1" type="primary">a36</name>
</gene>
<evidence type="ECO:0000313" key="1">
    <source>
        <dbReference type="EMBL" id="AKE44212.1"/>
    </source>
</evidence>
<organism evidence="1 2">
    <name type="scientific">Rat cytomegalovirus ALL-03</name>
    <dbReference type="NCBI Taxonomy" id="1640278"/>
    <lineage>
        <taxon>Viruses</taxon>
        <taxon>Duplodnaviria</taxon>
        <taxon>Heunggongvirae</taxon>
        <taxon>Peploviricota</taxon>
        <taxon>Herviviricetes</taxon>
        <taxon>Herpesvirales</taxon>
        <taxon>Orthoherpesviridae</taxon>
        <taxon>Betaherpesvirinae</taxon>
        <taxon>Muromegalovirus</taxon>
        <taxon>Muromegalovirus muridbeta8</taxon>
        <taxon>Rat cytomegalovirus (isolate England)</taxon>
    </lineage>
</organism>
<accession>A0A0F6TGR6</accession>
<reference evidence="1 2" key="1">
    <citation type="journal article" date="2015" name="Genome Announc.">
        <title>Complete Genome Sequence of Rat Cytomegalovirus Strain ALL-03 (Malaysian Strain).</title>
        <authorList>
            <person name="Balakrishnan K.N."/>
            <person name="Abdullah A.A."/>
            <person name="Camalxaman S.N."/>
            <person name="Quah Y.W."/>
            <person name="Abba Y."/>
            <person name="Hani H."/>
            <person name="Loh H.S."/>
            <person name="Kamal F.M."/>
            <person name="Zeenathul N.A."/>
            <person name="Aini I."/>
            <person name="Omar A.R."/>
            <person name="Noordin M.M."/>
            <person name="Mohd Azmi M.L."/>
        </authorList>
    </citation>
    <scope>NUCLEOTIDE SEQUENCE [LARGE SCALE GENOMIC DNA]</scope>
    <source>
        <strain evidence="1">ALL-03</strain>
    </source>
</reference>
<dbReference type="InterPro" id="IPR003360">
    <property type="entry name" value="US22-like"/>
</dbReference>
<evidence type="ECO:0000313" key="2">
    <source>
        <dbReference type="Proteomes" id="UP000105122"/>
    </source>
</evidence>
<name>A0A0F6TGR6_RCMVE</name>